<reference evidence="1" key="1">
    <citation type="journal article" date="2015" name="Nature">
        <title>Complex archaea that bridge the gap between prokaryotes and eukaryotes.</title>
        <authorList>
            <person name="Spang A."/>
            <person name="Saw J.H."/>
            <person name="Jorgensen S.L."/>
            <person name="Zaremba-Niedzwiedzka K."/>
            <person name="Martijn J."/>
            <person name="Lind A.E."/>
            <person name="van Eijk R."/>
            <person name="Schleper C."/>
            <person name="Guy L."/>
            <person name="Ettema T.J."/>
        </authorList>
    </citation>
    <scope>NUCLEOTIDE SEQUENCE</scope>
</reference>
<dbReference type="EMBL" id="LAZR01050020">
    <property type="protein sequence ID" value="KKK88294.1"/>
    <property type="molecule type" value="Genomic_DNA"/>
</dbReference>
<gene>
    <name evidence="1" type="ORF">LCGC14_2744640</name>
</gene>
<evidence type="ECO:0000313" key="1">
    <source>
        <dbReference type="EMBL" id="KKK88294.1"/>
    </source>
</evidence>
<comment type="caution">
    <text evidence="1">The sequence shown here is derived from an EMBL/GenBank/DDBJ whole genome shotgun (WGS) entry which is preliminary data.</text>
</comment>
<protein>
    <submittedName>
        <fullName evidence="1">Uncharacterized protein</fullName>
    </submittedName>
</protein>
<accession>A0A0F9BCC7</accession>
<dbReference type="AlphaFoldDB" id="A0A0F9BCC7"/>
<proteinExistence type="predicted"/>
<organism evidence="1">
    <name type="scientific">marine sediment metagenome</name>
    <dbReference type="NCBI Taxonomy" id="412755"/>
    <lineage>
        <taxon>unclassified sequences</taxon>
        <taxon>metagenomes</taxon>
        <taxon>ecological metagenomes</taxon>
    </lineage>
</organism>
<name>A0A0F9BCC7_9ZZZZ</name>
<feature type="non-terminal residue" evidence="1">
    <location>
        <position position="169"/>
    </location>
</feature>
<sequence length="169" mass="17946">MSNKVSGGGVLTKTKRVFLLAGTAKEGYAMCYNFDAFDVTAENVTQTTPAISKADFNDARRVMVEPPNTGNNMHFAGVVSYKSDGVVGPNWIEIYEPGSICDIYASVDCDHGSSGVSPNSWQVLTFDVNLTTASSGKWRDHGLPGSGAAVVLQDVSRASTNGLIMAELM</sequence>